<dbReference type="Pfam" id="PF03453">
    <property type="entry name" value="MoeA_N"/>
    <property type="match status" value="1"/>
</dbReference>
<accession>A0ABT3X8W3</accession>
<dbReference type="Pfam" id="PF00994">
    <property type="entry name" value="MoCF_biosynth"/>
    <property type="match status" value="1"/>
</dbReference>
<gene>
    <name evidence="11" type="ORF">OS242_19110</name>
</gene>
<dbReference type="PANTHER" id="PTHR10192:SF5">
    <property type="entry name" value="GEPHYRIN"/>
    <property type="match status" value="1"/>
</dbReference>
<evidence type="ECO:0000256" key="7">
    <source>
        <dbReference type="ARBA" id="ARBA00023150"/>
    </source>
</evidence>
<dbReference type="InterPro" id="IPR036135">
    <property type="entry name" value="MoeA_linker/N_sf"/>
</dbReference>
<dbReference type="SUPFAM" id="SSF63867">
    <property type="entry name" value="MoeA C-terminal domain-like"/>
    <property type="match status" value="1"/>
</dbReference>
<keyword evidence="9" id="KW-0808">Transferase</keyword>
<dbReference type="Gene3D" id="3.40.980.10">
    <property type="entry name" value="MoaB/Mog-like domain"/>
    <property type="match status" value="1"/>
</dbReference>
<dbReference type="InterPro" id="IPR038987">
    <property type="entry name" value="MoeA-like"/>
</dbReference>
<dbReference type="SUPFAM" id="SSF63882">
    <property type="entry name" value="MoeA N-terminal region -like"/>
    <property type="match status" value="1"/>
</dbReference>
<comment type="cofactor">
    <cofactor evidence="9">
        <name>Mg(2+)</name>
        <dbReference type="ChEBI" id="CHEBI:18420"/>
    </cofactor>
</comment>
<comment type="pathway">
    <text evidence="2 9">Cofactor biosynthesis; molybdopterin biosynthesis.</text>
</comment>
<evidence type="ECO:0000313" key="12">
    <source>
        <dbReference type="Proteomes" id="UP001208017"/>
    </source>
</evidence>
<evidence type="ECO:0000256" key="3">
    <source>
        <dbReference type="ARBA" id="ARBA00010763"/>
    </source>
</evidence>
<dbReference type="EC" id="2.10.1.1" evidence="4 9"/>
<keyword evidence="12" id="KW-1185">Reference proteome</keyword>
<dbReference type="InterPro" id="IPR001453">
    <property type="entry name" value="MoaB/Mog_dom"/>
</dbReference>
<dbReference type="NCBIfam" id="TIGR00177">
    <property type="entry name" value="molyb_syn"/>
    <property type="match status" value="1"/>
</dbReference>
<dbReference type="PANTHER" id="PTHR10192">
    <property type="entry name" value="MOLYBDOPTERIN BIOSYNTHESIS PROTEIN"/>
    <property type="match status" value="1"/>
</dbReference>
<dbReference type="SUPFAM" id="SSF53218">
    <property type="entry name" value="Molybdenum cofactor biosynthesis proteins"/>
    <property type="match status" value="1"/>
</dbReference>
<evidence type="ECO:0000256" key="9">
    <source>
        <dbReference type="RuleBase" id="RU365090"/>
    </source>
</evidence>
<dbReference type="InterPro" id="IPR005111">
    <property type="entry name" value="MoeA_C_domain_IV"/>
</dbReference>
<keyword evidence="6 9" id="KW-0500">Molybdenum</keyword>
<dbReference type="Gene3D" id="2.40.340.10">
    <property type="entry name" value="MoeA, C-terminal, domain IV"/>
    <property type="match status" value="1"/>
</dbReference>
<protein>
    <recommendedName>
        <fullName evidence="5 9">Molybdopterin molybdenumtransferase</fullName>
        <ecNumber evidence="4 9">2.10.1.1</ecNumber>
    </recommendedName>
</protein>
<reference evidence="11 12" key="1">
    <citation type="submission" date="2022-11" db="EMBL/GenBank/DDBJ databases">
        <title>Study of microbial diversity in lake waters.</title>
        <authorList>
            <person name="Zhang J."/>
        </authorList>
    </citation>
    <scope>NUCLEOTIDE SEQUENCE [LARGE SCALE GENOMIC DNA]</scope>
    <source>
        <strain evidence="11 12">DT12</strain>
    </source>
</reference>
<dbReference type="Gene3D" id="3.90.105.10">
    <property type="entry name" value="Molybdopterin biosynthesis moea protein, domain 2"/>
    <property type="match status" value="1"/>
</dbReference>
<feature type="domain" description="MoaB/Mog" evidence="10">
    <location>
        <begin position="184"/>
        <end position="322"/>
    </location>
</feature>
<dbReference type="SMART" id="SM00852">
    <property type="entry name" value="MoCF_biosynth"/>
    <property type="match status" value="1"/>
</dbReference>
<proteinExistence type="inferred from homology"/>
<evidence type="ECO:0000256" key="8">
    <source>
        <dbReference type="ARBA" id="ARBA00047317"/>
    </source>
</evidence>
<comment type="function">
    <text evidence="1 9">Catalyzes the insertion of molybdate into adenylated molybdopterin with the concomitant release of AMP.</text>
</comment>
<evidence type="ECO:0000313" key="11">
    <source>
        <dbReference type="EMBL" id="MCX7572050.1"/>
    </source>
</evidence>
<dbReference type="RefSeq" id="WP_267153301.1">
    <property type="nucleotide sequence ID" value="NZ_JAPMLT010000015.1"/>
</dbReference>
<keyword evidence="9" id="KW-0479">Metal-binding</keyword>
<dbReference type="InterPro" id="IPR005110">
    <property type="entry name" value="MoeA_linker/N"/>
</dbReference>
<evidence type="ECO:0000256" key="4">
    <source>
        <dbReference type="ARBA" id="ARBA00013269"/>
    </source>
</evidence>
<comment type="catalytic activity">
    <reaction evidence="8">
        <text>adenylyl-molybdopterin + molybdate = Mo-molybdopterin + AMP + H(+)</text>
        <dbReference type="Rhea" id="RHEA:35047"/>
        <dbReference type="ChEBI" id="CHEBI:15378"/>
        <dbReference type="ChEBI" id="CHEBI:36264"/>
        <dbReference type="ChEBI" id="CHEBI:62727"/>
        <dbReference type="ChEBI" id="CHEBI:71302"/>
        <dbReference type="ChEBI" id="CHEBI:456215"/>
        <dbReference type="EC" id="2.10.1.1"/>
    </reaction>
</comment>
<dbReference type="Pfam" id="PF03454">
    <property type="entry name" value="MoeA_C"/>
    <property type="match status" value="1"/>
</dbReference>
<dbReference type="EMBL" id="JAPMLT010000015">
    <property type="protein sequence ID" value="MCX7572050.1"/>
    <property type="molecule type" value="Genomic_DNA"/>
</dbReference>
<comment type="similarity">
    <text evidence="3 9">Belongs to the MoeA family.</text>
</comment>
<evidence type="ECO:0000256" key="5">
    <source>
        <dbReference type="ARBA" id="ARBA00021108"/>
    </source>
</evidence>
<comment type="caution">
    <text evidence="11">The sequence shown here is derived from an EMBL/GenBank/DDBJ whole genome shotgun (WGS) entry which is preliminary data.</text>
</comment>
<evidence type="ECO:0000256" key="2">
    <source>
        <dbReference type="ARBA" id="ARBA00005046"/>
    </source>
</evidence>
<dbReference type="Proteomes" id="UP001208017">
    <property type="component" value="Unassembled WGS sequence"/>
</dbReference>
<dbReference type="InterPro" id="IPR036425">
    <property type="entry name" value="MoaB/Mog-like_dom_sf"/>
</dbReference>
<dbReference type="InterPro" id="IPR036688">
    <property type="entry name" value="MoeA_C_domain_IV_sf"/>
</dbReference>
<evidence type="ECO:0000256" key="1">
    <source>
        <dbReference type="ARBA" id="ARBA00002901"/>
    </source>
</evidence>
<dbReference type="Gene3D" id="2.170.190.11">
    <property type="entry name" value="Molybdopterin biosynthesis moea protein, domain 3"/>
    <property type="match status" value="1"/>
</dbReference>
<keyword evidence="7 9" id="KW-0501">Molybdenum cofactor biosynthesis</keyword>
<evidence type="ECO:0000259" key="10">
    <source>
        <dbReference type="SMART" id="SM00852"/>
    </source>
</evidence>
<sequence>MRLFLSLEEAWEEIGARTTTLGTELVALHDAYGRRLASPVQSKMAFPPFDRSALDGYAVLADDVAGAAPDAPVWLDVIEEVGAGRVPERVVGPGQAVRIMTGAPIPVGADAVVRLEGTERDADGGRVKVMLAVPRGEAISVQGEDAPAGTLLLTPGVRIGAAETAVLATNGEGTVSVYRRPRVGILVSGEEVRPLGSTLDPGQIYDSNGPMLAALVRDSGCEPVLYGQVGDDLAGTADTVRRAAEECDLVLTTGGVSVGDYDLMREAYVQAGGELYFWKVKIRPGTPVTFAGIGGTPMVGLSGNPAAAFVNYVLLVVPLLNKLAGDPEPLHRPLRAVLDSQIEARPIGLDRFLRAYVGVKDGVVTVSVPGKGQKAGILTSLLGVQGLVRIPAHQEPGQGQLVDVYLLPEFSR</sequence>
<evidence type="ECO:0000256" key="6">
    <source>
        <dbReference type="ARBA" id="ARBA00022505"/>
    </source>
</evidence>
<name>A0ABT3X8W3_9BACL</name>
<keyword evidence="9" id="KW-0460">Magnesium</keyword>
<organism evidence="11 12">
    <name type="scientific">Tumebacillus lacus</name>
    <dbReference type="NCBI Taxonomy" id="2995335"/>
    <lineage>
        <taxon>Bacteria</taxon>
        <taxon>Bacillati</taxon>
        <taxon>Bacillota</taxon>
        <taxon>Bacilli</taxon>
        <taxon>Bacillales</taxon>
        <taxon>Alicyclobacillaceae</taxon>
        <taxon>Tumebacillus</taxon>
    </lineage>
</organism>
<dbReference type="NCBIfam" id="NF045515">
    <property type="entry name" value="Glp_gephyrin"/>
    <property type="match status" value="1"/>
</dbReference>
<dbReference type="CDD" id="cd00887">
    <property type="entry name" value="MoeA"/>
    <property type="match status" value="1"/>
</dbReference>